<dbReference type="SUPFAM" id="SSF111369">
    <property type="entry name" value="HlyD-like secretion proteins"/>
    <property type="match status" value="1"/>
</dbReference>
<sequence>MTTEPIHHVPAPARLRLAGVTLAAVATIVAAVGIWIRVSHAHDLEREVEAKHVTVKVVLPQLGPAMQTLILPGNVRADLDAPIYSRVSGYLKNWYTDIGAHVKKGQLLGEVETPELDQQILRARADVASAESNLEIADITAKRWQNLVVSNSVSRQESDEKTADAKSKHDILNAAKANLESLLANQSFQRIVAPFDGVVTERNTDIGKLINPGSNNGQALFRVVDNRRLRIYTEVPQYFIYLIKPKMKVQVYFPELPAQGFAATVLSTSNAIRESSRTATVELLMENKGGKLFSGSYAEVHFDLPSSSKVFRLPVSALLFRKEGLQVATVGADDRVVLKHIAIARDLGRVVEVNSGIDSADRVIDSPSDSIVQGDVVRIKNAEPAEPKPGTAP</sequence>
<evidence type="ECO:0000259" key="2">
    <source>
        <dbReference type="Pfam" id="PF25876"/>
    </source>
</evidence>
<dbReference type="InterPro" id="IPR006143">
    <property type="entry name" value="RND_pump_MFP"/>
</dbReference>
<dbReference type="Gene3D" id="2.40.50.100">
    <property type="match status" value="1"/>
</dbReference>
<evidence type="ECO:0000259" key="3">
    <source>
        <dbReference type="Pfam" id="PF25917"/>
    </source>
</evidence>
<dbReference type="PANTHER" id="PTHR30469">
    <property type="entry name" value="MULTIDRUG RESISTANCE PROTEIN MDTA"/>
    <property type="match status" value="1"/>
</dbReference>
<dbReference type="GO" id="GO:1990281">
    <property type="term" value="C:efflux pump complex"/>
    <property type="evidence" value="ECO:0007669"/>
    <property type="project" value="TreeGrafter"/>
</dbReference>
<keyword evidence="1" id="KW-0812">Transmembrane</keyword>
<dbReference type="Gene3D" id="2.40.30.170">
    <property type="match status" value="1"/>
</dbReference>
<dbReference type="EMBL" id="MLJW01000216">
    <property type="protein sequence ID" value="OIQ93052.1"/>
    <property type="molecule type" value="Genomic_DNA"/>
</dbReference>
<dbReference type="Gene3D" id="1.10.287.470">
    <property type="entry name" value="Helix hairpin bin"/>
    <property type="match status" value="1"/>
</dbReference>
<dbReference type="Pfam" id="PF25917">
    <property type="entry name" value="BSH_RND"/>
    <property type="match status" value="1"/>
</dbReference>
<dbReference type="NCBIfam" id="TIGR01730">
    <property type="entry name" value="RND_mfp"/>
    <property type="match status" value="1"/>
</dbReference>
<organism evidence="5">
    <name type="scientific">mine drainage metagenome</name>
    <dbReference type="NCBI Taxonomy" id="410659"/>
    <lineage>
        <taxon>unclassified sequences</taxon>
        <taxon>metagenomes</taxon>
        <taxon>ecological metagenomes</taxon>
    </lineage>
</organism>
<dbReference type="InterPro" id="IPR058792">
    <property type="entry name" value="Beta-barrel_RND_2"/>
</dbReference>
<dbReference type="GO" id="GO:0015562">
    <property type="term" value="F:efflux transmembrane transporter activity"/>
    <property type="evidence" value="ECO:0007669"/>
    <property type="project" value="TreeGrafter"/>
</dbReference>
<accession>A0A1J5RLT0</accession>
<keyword evidence="1" id="KW-1133">Transmembrane helix</keyword>
<keyword evidence="1" id="KW-0472">Membrane</keyword>
<proteinExistence type="predicted"/>
<feature type="domain" description="Multidrug resistance protein MdtA-like alpha-helical hairpin" evidence="2">
    <location>
        <begin position="122"/>
        <end position="181"/>
    </location>
</feature>
<name>A0A1J5RLT0_9ZZZZ</name>
<dbReference type="PANTHER" id="PTHR30469:SF37">
    <property type="entry name" value="RAGD PROTEIN"/>
    <property type="match status" value="1"/>
</dbReference>
<dbReference type="InterPro" id="IPR058625">
    <property type="entry name" value="MdtA-like_BSH"/>
</dbReference>
<dbReference type="InterPro" id="IPR058624">
    <property type="entry name" value="MdtA-like_HH"/>
</dbReference>
<dbReference type="Gene3D" id="2.40.420.20">
    <property type="match status" value="1"/>
</dbReference>
<dbReference type="AlphaFoldDB" id="A0A1J5RLT0"/>
<feature type="domain" description="CusB-like beta-barrel" evidence="4">
    <location>
        <begin position="233"/>
        <end position="303"/>
    </location>
</feature>
<protein>
    <submittedName>
        <fullName evidence="5">Multidrug resistance protein MdtA</fullName>
    </submittedName>
</protein>
<evidence type="ECO:0000313" key="5">
    <source>
        <dbReference type="EMBL" id="OIQ93052.1"/>
    </source>
</evidence>
<evidence type="ECO:0000259" key="4">
    <source>
        <dbReference type="Pfam" id="PF25954"/>
    </source>
</evidence>
<evidence type="ECO:0000256" key="1">
    <source>
        <dbReference type="SAM" id="Phobius"/>
    </source>
</evidence>
<feature type="domain" description="Multidrug resistance protein MdtA-like barrel-sandwich hybrid" evidence="3">
    <location>
        <begin position="82"/>
        <end position="218"/>
    </location>
</feature>
<gene>
    <name evidence="5" type="primary">mdtA_29</name>
    <name evidence="5" type="ORF">GALL_250280</name>
</gene>
<comment type="caution">
    <text evidence="5">The sequence shown here is derived from an EMBL/GenBank/DDBJ whole genome shotgun (WGS) entry which is preliminary data.</text>
</comment>
<dbReference type="Pfam" id="PF25876">
    <property type="entry name" value="HH_MFP_RND"/>
    <property type="match status" value="1"/>
</dbReference>
<reference evidence="5" key="1">
    <citation type="submission" date="2016-10" db="EMBL/GenBank/DDBJ databases">
        <title>Sequence of Gallionella enrichment culture.</title>
        <authorList>
            <person name="Poehlein A."/>
            <person name="Muehling M."/>
            <person name="Daniel R."/>
        </authorList>
    </citation>
    <scope>NUCLEOTIDE SEQUENCE</scope>
</reference>
<dbReference type="Pfam" id="PF25954">
    <property type="entry name" value="Beta-barrel_RND_2"/>
    <property type="match status" value="1"/>
</dbReference>
<feature type="transmembrane region" description="Helical" evidence="1">
    <location>
        <begin position="15"/>
        <end position="36"/>
    </location>
</feature>